<sequence length="337" mass="38902">MSKINYSSRTEDQTKIDTIIWTVPNFVNLLENKTTREFRTEKAEETSFDPNCTRCHLKMQLFGRGNDIIEIYYLSPDPVFFKYTLTFLDSYNSRSDVIKEKLNYHTVQANKWQYLATMFKKDITATLNYFQSGNLILKFELRIIVSKVQNSNVPEAQLSNDFENLFNNGLFSDFIMKSVEGNEYKVHKAVLATRSPVLKAHFEHNTTECKMNVIESPLEAEVLNEVLTFIYTNKAPSVDDIPEKLLAAADYYQLSKLKSLCEGALHRKLTAENAIETLQLAELYSAKILKQLTLEFIKDGQAKLITKTEQWTKVKSVDLIKAIYEYVMNDDVEADIK</sequence>
<dbReference type="InterPro" id="IPR000210">
    <property type="entry name" value="BTB/POZ_dom"/>
</dbReference>
<organism evidence="2 3">
    <name type="scientific">Euphydryas editha</name>
    <name type="common">Edith's checkerspot</name>
    <dbReference type="NCBI Taxonomy" id="104508"/>
    <lineage>
        <taxon>Eukaryota</taxon>
        <taxon>Metazoa</taxon>
        <taxon>Ecdysozoa</taxon>
        <taxon>Arthropoda</taxon>
        <taxon>Hexapoda</taxon>
        <taxon>Insecta</taxon>
        <taxon>Pterygota</taxon>
        <taxon>Neoptera</taxon>
        <taxon>Endopterygota</taxon>
        <taxon>Lepidoptera</taxon>
        <taxon>Glossata</taxon>
        <taxon>Ditrysia</taxon>
        <taxon>Papilionoidea</taxon>
        <taxon>Nymphalidae</taxon>
        <taxon>Nymphalinae</taxon>
        <taxon>Euphydryas</taxon>
    </lineage>
</organism>
<reference evidence="2" key="1">
    <citation type="submission" date="2022-03" db="EMBL/GenBank/DDBJ databases">
        <authorList>
            <person name="Tunstrom K."/>
        </authorList>
    </citation>
    <scope>NUCLEOTIDE SEQUENCE</scope>
</reference>
<dbReference type="Pfam" id="PF00651">
    <property type="entry name" value="BTB"/>
    <property type="match status" value="1"/>
</dbReference>
<dbReference type="PROSITE" id="PS50097">
    <property type="entry name" value="BTB"/>
    <property type="match status" value="1"/>
</dbReference>
<dbReference type="EMBL" id="CAKOGL010000007">
    <property type="protein sequence ID" value="CAH2088260.1"/>
    <property type="molecule type" value="Genomic_DNA"/>
</dbReference>
<protein>
    <recommendedName>
        <fullName evidence="1">BTB domain-containing protein</fullName>
    </recommendedName>
</protein>
<dbReference type="SUPFAM" id="SSF54695">
    <property type="entry name" value="POZ domain"/>
    <property type="match status" value="1"/>
</dbReference>
<evidence type="ECO:0000313" key="3">
    <source>
        <dbReference type="Proteomes" id="UP001153954"/>
    </source>
</evidence>
<dbReference type="Gene3D" id="3.30.710.10">
    <property type="entry name" value="Potassium Channel Kv1.1, Chain A"/>
    <property type="match status" value="1"/>
</dbReference>
<gene>
    <name evidence="2" type="ORF">EEDITHA_LOCUS4437</name>
</gene>
<accession>A0AAU9TRQ6</accession>
<name>A0AAU9TRQ6_EUPED</name>
<evidence type="ECO:0000259" key="1">
    <source>
        <dbReference type="PROSITE" id="PS50097"/>
    </source>
</evidence>
<proteinExistence type="predicted"/>
<keyword evidence="3" id="KW-1185">Reference proteome</keyword>
<comment type="caution">
    <text evidence="2">The sequence shown here is derived from an EMBL/GenBank/DDBJ whole genome shotgun (WGS) entry which is preliminary data.</text>
</comment>
<dbReference type="InterPro" id="IPR011333">
    <property type="entry name" value="SKP1/BTB/POZ_sf"/>
</dbReference>
<feature type="domain" description="BTB" evidence="1">
    <location>
        <begin position="172"/>
        <end position="239"/>
    </location>
</feature>
<dbReference type="SMART" id="SM00225">
    <property type="entry name" value="BTB"/>
    <property type="match status" value="1"/>
</dbReference>
<dbReference type="AlphaFoldDB" id="A0AAU9TRQ6"/>
<dbReference type="PANTHER" id="PTHR24413">
    <property type="entry name" value="SPECKLE-TYPE POZ PROTEIN"/>
    <property type="match status" value="1"/>
</dbReference>
<evidence type="ECO:0000313" key="2">
    <source>
        <dbReference type="EMBL" id="CAH2088260.1"/>
    </source>
</evidence>
<dbReference type="Proteomes" id="UP001153954">
    <property type="component" value="Unassembled WGS sequence"/>
</dbReference>